<dbReference type="AlphaFoldDB" id="A0A6P8CT18"/>
<dbReference type="GeneID" id="116197032"/>
<evidence type="ECO:0000313" key="1">
    <source>
        <dbReference type="Proteomes" id="UP000515151"/>
    </source>
</evidence>
<sequence length="94" mass="10707">MENYHRLVLMKERNPVSHQISNVVPPIKVEEDKGKVSSASTKSVAECLQEERDVESATEGSEFIGSDLFEENFKELKKWVDVNSPKYGILLVLR</sequence>
<dbReference type="OrthoDB" id="10256524at2759"/>
<name>A0A6P8CT18_PUNGR</name>
<reference evidence="1" key="1">
    <citation type="journal article" date="2020" name="Plant Biotechnol. J.">
        <title>The pomegranate (Punica granatum L.) draft genome dissects genetic divergence between soft- and hard-seeded cultivars.</title>
        <authorList>
            <person name="Luo X."/>
            <person name="Li H."/>
            <person name="Wu Z."/>
            <person name="Yao W."/>
            <person name="Zhao P."/>
            <person name="Cao D."/>
            <person name="Yu H."/>
            <person name="Li K."/>
            <person name="Poudel K."/>
            <person name="Zhao D."/>
            <person name="Zhang F."/>
            <person name="Xia X."/>
            <person name="Chen L."/>
            <person name="Wang Q."/>
            <person name="Jing D."/>
            <person name="Cao S."/>
        </authorList>
    </citation>
    <scope>NUCLEOTIDE SEQUENCE [LARGE SCALE GENOMIC DNA]</scope>
    <source>
        <strain evidence="1">cv. Tunisia</strain>
    </source>
</reference>
<dbReference type="Gene3D" id="1.25.40.710">
    <property type="match status" value="1"/>
</dbReference>
<dbReference type="RefSeq" id="XP_031382898.1">
    <property type="nucleotide sequence ID" value="XM_031527038.1"/>
</dbReference>
<dbReference type="Proteomes" id="UP000515151">
    <property type="component" value="Chromosome 1"/>
</dbReference>
<reference evidence="2" key="2">
    <citation type="submission" date="2025-08" db="UniProtKB">
        <authorList>
            <consortium name="RefSeq"/>
        </authorList>
    </citation>
    <scope>IDENTIFICATION</scope>
    <source>
        <tissue evidence="2">Leaf</tissue>
    </source>
</reference>
<keyword evidence="1" id="KW-1185">Reference proteome</keyword>
<accession>A0A6P8CT18</accession>
<dbReference type="InterPro" id="IPR046939">
    <property type="entry name" value="TPPII_C_sf"/>
</dbReference>
<organism evidence="1 2">
    <name type="scientific">Punica granatum</name>
    <name type="common">Pomegranate</name>
    <dbReference type="NCBI Taxonomy" id="22663"/>
    <lineage>
        <taxon>Eukaryota</taxon>
        <taxon>Viridiplantae</taxon>
        <taxon>Streptophyta</taxon>
        <taxon>Embryophyta</taxon>
        <taxon>Tracheophyta</taxon>
        <taxon>Spermatophyta</taxon>
        <taxon>Magnoliopsida</taxon>
        <taxon>eudicotyledons</taxon>
        <taxon>Gunneridae</taxon>
        <taxon>Pentapetalae</taxon>
        <taxon>rosids</taxon>
        <taxon>malvids</taxon>
        <taxon>Myrtales</taxon>
        <taxon>Lythraceae</taxon>
        <taxon>Punica</taxon>
    </lineage>
</organism>
<gene>
    <name evidence="2" type="primary">LOC116197032</name>
</gene>
<evidence type="ECO:0000313" key="2">
    <source>
        <dbReference type="RefSeq" id="XP_031382898.1"/>
    </source>
</evidence>
<protein>
    <submittedName>
        <fullName evidence="2">Tripeptidyl-peptidase 2-like</fullName>
    </submittedName>
</protein>
<proteinExistence type="predicted"/>